<dbReference type="PROSITE" id="PS50969">
    <property type="entry name" value="FCP1"/>
    <property type="match status" value="1"/>
</dbReference>
<organism evidence="4 5">
    <name type="scientific">Zasmidium cellare</name>
    <name type="common">Wine cellar mold</name>
    <name type="synonym">Racodium cellare</name>
    <dbReference type="NCBI Taxonomy" id="395010"/>
    <lineage>
        <taxon>Eukaryota</taxon>
        <taxon>Fungi</taxon>
        <taxon>Dikarya</taxon>
        <taxon>Ascomycota</taxon>
        <taxon>Pezizomycotina</taxon>
        <taxon>Dothideomycetes</taxon>
        <taxon>Dothideomycetidae</taxon>
        <taxon>Mycosphaerellales</taxon>
        <taxon>Mycosphaerellaceae</taxon>
        <taxon>Zasmidium</taxon>
    </lineage>
</organism>
<evidence type="ECO:0000256" key="2">
    <source>
        <dbReference type="SAM" id="MobiDB-lite"/>
    </source>
</evidence>
<keyword evidence="1" id="KW-0811">Translocation</keyword>
<keyword evidence="1" id="KW-0653">Protein transport</keyword>
<dbReference type="SMART" id="SM00577">
    <property type="entry name" value="CPDc"/>
    <property type="match status" value="1"/>
</dbReference>
<dbReference type="Proteomes" id="UP001305779">
    <property type="component" value="Unassembled WGS sequence"/>
</dbReference>
<evidence type="ECO:0000256" key="1">
    <source>
        <dbReference type="RuleBase" id="RU365079"/>
    </source>
</evidence>
<comment type="subcellular location">
    <subcellularLocation>
        <location evidence="1">Mitochondrion inner membrane</location>
        <topology evidence="1">Single-pass membrane protein</topology>
    </subcellularLocation>
</comment>
<dbReference type="Gene3D" id="3.40.50.1000">
    <property type="entry name" value="HAD superfamily/HAD-like"/>
    <property type="match status" value="1"/>
</dbReference>
<keyword evidence="1" id="KW-0813">Transport</keyword>
<keyword evidence="1" id="KW-0809">Transit peptide</keyword>
<feature type="domain" description="FCP1 homology" evidence="3">
    <location>
        <begin position="244"/>
        <end position="413"/>
    </location>
</feature>
<dbReference type="InterPro" id="IPR023214">
    <property type="entry name" value="HAD_sf"/>
</dbReference>
<feature type="compositionally biased region" description="Basic residues" evidence="2">
    <location>
        <begin position="138"/>
        <end position="150"/>
    </location>
</feature>
<keyword evidence="1" id="KW-0496">Mitochondrion</keyword>
<feature type="compositionally biased region" description="Polar residues" evidence="2">
    <location>
        <begin position="20"/>
        <end position="45"/>
    </location>
</feature>
<comment type="similarity">
    <text evidence="1">Belongs to the TIM50 family.</text>
</comment>
<comment type="function">
    <text evidence="1">Essential component of the TIM23 complex, a complex that mediates the translocation of transit peptide-containing proteins across the mitochondrial inner membrane.</text>
</comment>
<sequence>MSSIKDQSLADQVAKLTLAQEVQENPTAEDSSKDINSTPATSTPGASRRAAAGYLPPHRRPKQQQALHTQAIAAPSQQYNTAASSQLNANALSFAPPVQQNSESVVHQALYERLGINKAARYSQNSSVPVPAAPPGDKKKKEKRVRKSKREKALERIAAAGEPDALTSLDLWARVPVPGEQLDEVNVPKEKQKAEPVISTAPAPAPPAKKKFNPRETKRQHVMQRPVPNPNYLYYATQAPQTLDFSRPLLVILDLNGTLLFRKTYGGSNAFTPRPHVYEFLEYLFSNHTVMVWSSSKPENVAKMCSDLFTPEQRSKLAAVWARDKLRLPAAAYHSKVQVYKQLSWVWEDPAIQASIPIPGGVWTQANTVLIDDSFEKSASEPHNQIELEEFMAKPEQMTTNVLGEVARYLDTLRSQRDVSAYMRLYPFFYDPLQQSQVGRQESSQQNRQDIRQDMRSSREEDIDELIKRVTGGR</sequence>
<comment type="subunit">
    <text evidence="1">Component of the TIM23 complex.</text>
</comment>
<keyword evidence="5" id="KW-1185">Reference proteome</keyword>
<comment type="caution">
    <text evidence="4">The sequence shown here is derived from an EMBL/GenBank/DDBJ whole genome shotgun (WGS) entry which is preliminary data.</text>
</comment>
<evidence type="ECO:0000313" key="5">
    <source>
        <dbReference type="Proteomes" id="UP001305779"/>
    </source>
</evidence>
<dbReference type="Pfam" id="PF03031">
    <property type="entry name" value="NIF"/>
    <property type="match status" value="1"/>
</dbReference>
<gene>
    <name evidence="4" type="ORF">PRZ48_002974</name>
</gene>
<dbReference type="SUPFAM" id="SSF56784">
    <property type="entry name" value="HAD-like"/>
    <property type="match status" value="1"/>
</dbReference>
<dbReference type="InterPro" id="IPR036412">
    <property type="entry name" value="HAD-like_sf"/>
</dbReference>
<feature type="region of interest" description="Disordered" evidence="2">
    <location>
        <begin position="122"/>
        <end position="159"/>
    </location>
</feature>
<feature type="compositionally biased region" description="Basic and acidic residues" evidence="2">
    <location>
        <begin position="449"/>
        <end position="468"/>
    </location>
</feature>
<feature type="compositionally biased region" description="Polar residues" evidence="2">
    <location>
        <begin position="437"/>
        <end position="448"/>
    </location>
</feature>
<evidence type="ECO:0000259" key="3">
    <source>
        <dbReference type="PROSITE" id="PS50969"/>
    </source>
</evidence>
<dbReference type="EMBL" id="JAXOVC010000002">
    <property type="protein sequence ID" value="KAK4505011.1"/>
    <property type="molecule type" value="Genomic_DNA"/>
</dbReference>
<accession>A0ABR0EV96</accession>
<feature type="region of interest" description="Disordered" evidence="2">
    <location>
        <begin position="186"/>
        <end position="224"/>
    </location>
</feature>
<feature type="region of interest" description="Disordered" evidence="2">
    <location>
        <begin position="16"/>
        <end position="83"/>
    </location>
</feature>
<feature type="region of interest" description="Disordered" evidence="2">
    <location>
        <begin position="437"/>
        <end position="474"/>
    </location>
</feature>
<dbReference type="InterPro" id="IPR004274">
    <property type="entry name" value="FCP1_dom"/>
</dbReference>
<name>A0ABR0EV96_ZASCE</name>
<proteinExistence type="inferred from homology"/>
<protein>
    <recommendedName>
        <fullName evidence="1">Mitochondrial import inner membrane translocase subunit TIM50</fullName>
    </recommendedName>
</protein>
<reference evidence="4 5" key="1">
    <citation type="journal article" date="2023" name="G3 (Bethesda)">
        <title>A chromosome-level genome assembly of Zasmidium syzygii isolated from banana leaves.</title>
        <authorList>
            <person name="van Westerhoven A.C."/>
            <person name="Mehrabi R."/>
            <person name="Talebi R."/>
            <person name="Steentjes M.B.F."/>
            <person name="Corcolon B."/>
            <person name="Chong P.A."/>
            <person name="Kema G.H.J."/>
            <person name="Seidl M.F."/>
        </authorList>
    </citation>
    <scope>NUCLEOTIDE SEQUENCE [LARGE SCALE GENOMIC DNA]</scope>
    <source>
        <strain evidence="4 5">P124</strain>
    </source>
</reference>
<dbReference type="InterPro" id="IPR050365">
    <property type="entry name" value="TIM50"/>
</dbReference>
<dbReference type="PANTHER" id="PTHR12210">
    <property type="entry name" value="DULLARD PROTEIN PHOSPHATASE"/>
    <property type="match status" value="1"/>
</dbReference>
<evidence type="ECO:0000313" key="4">
    <source>
        <dbReference type="EMBL" id="KAK4505011.1"/>
    </source>
</evidence>